<evidence type="ECO:0000313" key="2">
    <source>
        <dbReference type="Proteomes" id="UP000314294"/>
    </source>
</evidence>
<sequence length="69" mass="7260">MFPGVVAAAPLAAAAQLHQHRHVCAQSTELLCVLNQEDLVPYAQRVVHVIGAAAPRVPATNHADTSRAV</sequence>
<evidence type="ECO:0000313" key="1">
    <source>
        <dbReference type="EMBL" id="TNN57289.1"/>
    </source>
</evidence>
<proteinExistence type="predicted"/>
<accession>A0A4Z2GV21</accession>
<reference evidence="1 2" key="1">
    <citation type="submission" date="2019-03" db="EMBL/GenBank/DDBJ databases">
        <title>First draft genome of Liparis tanakae, snailfish: a comprehensive survey of snailfish specific genes.</title>
        <authorList>
            <person name="Kim W."/>
            <person name="Song I."/>
            <person name="Jeong J.-H."/>
            <person name="Kim D."/>
            <person name="Kim S."/>
            <person name="Ryu S."/>
            <person name="Song J.Y."/>
            <person name="Lee S.K."/>
        </authorList>
    </citation>
    <scope>NUCLEOTIDE SEQUENCE [LARGE SCALE GENOMIC DNA]</scope>
    <source>
        <tissue evidence="1">Muscle</tissue>
    </source>
</reference>
<dbReference type="EMBL" id="SRLO01000408">
    <property type="protein sequence ID" value="TNN57289.1"/>
    <property type="molecule type" value="Genomic_DNA"/>
</dbReference>
<organism evidence="1 2">
    <name type="scientific">Liparis tanakae</name>
    <name type="common">Tanaka's snailfish</name>
    <dbReference type="NCBI Taxonomy" id="230148"/>
    <lineage>
        <taxon>Eukaryota</taxon>
        <taxon>Metazoa</taxon>
        <taxon>Chordata</taxon>
        <taxon>Craniata</taxon>
        <taxon>Vertebrata</taxon>
        <taxon>Euteleostomi</taxon>
        <taxon>Actinopterygii</taxon>
        <taxon>Neopterygii</taxon>
        <taxon>Teleostei</taxon>
        <taxon>Neoteleostei</taxon>
        <taxon>Acanthomorphata</taxon>
        <taxon>Eupercaria</taxon>
        <taxon>Perciformes</taxon>
        <taxon>Cottioidei</taxon>
        <taxon>Cottales</taxon>
        <taxon>Liparidae</taxon>
        <taxon>Liparis</taxon>
    </lineage>
</organism>
<dbReference type="AlphaFoldDB" id="A0A4Z2GV21"/>
<dbReference type="Proteomes" id="UP000314294">
    <property type="component" value="Unassembled WGS sequence"/>
</dbReference>
<gene>
    <name evidence="1" type="ORF">EYF80_032478</name>
</gene>
<protein>
    <submittedName>
        <fullName evidence="1">Uncharacterized protein</fullName>
    </submittedName>
</protein>
<name>A0A4Z2GV21_9TELE</name>
<keyword evidence="2" id="KW-1185">Reference proteome</keyword>
<comment type="caution">
    <text evidence="1">The sequence shown here is derived from an EMBL/GenBank/DDBJ whole genome shotgun (WGS) entry which is preliminary data.</text>
</comment>